<feature type="chain" id="PRO_5030773158" evidence="3">
    <location>
        <begin position="26"/>
        <end position="172"/>
    </location>
</feature>
<sequence length="172" mass="19276">MLIKSLELVLLILVGCSDLLLPAHSFVVDRSALCTNTKHCQHRWHTTSTSTSTADKRKVVFRAAQRNNPEDNNEQQKLNNKEEDDDDEDPVEVFLAMEEASKRTTSRLMLPRMIATSISQSVTYAAYAFLIFCFALNVAGYSLINDGKGTLSIGTFEERAFQIEVAKSAREN</sequence>
<evidence type="ECO:0000256" key="1">
    <source>
        <dbReference type="SAM" id="MobiDB-lite"/>
    </source>
</evidence>
<name>A0A7S4AQ46_9STRA</name>
<keyword evidence="2" id="KW-0812">Transmembrane</keyword>
<evidence type="ECO:0000313" key="4">
    <source>
        <dbReference type="EMBL" id="CAE0723274.1"/>
    </source>
</evidence>
<evidence type="ECO:0000256" key="3">
    <source>
        <dbReference type="SAM" id="SignalP"/>
    </source>
</evidence>
<organism evidence="4">
    <name type="scientific">Pseudo-nitzschia australis</name>
    <dbReference type="NCBI Taxonomy" id="44445"/>
    <lineage>
        <taxon>Eukaryota</taxon>
        <taxon>Sar</taxon>
        <taxon>Stramenopiles</taxon>
        <taxon>Ochrophyta</taxon>
        <taxon>Bacillariophyta</taxon>
        <taxon>Bacillariophyceae</taxon>
        <taxon>Bacillariophycidae</taxon>
        <taxon>Bacillariales</taxon>
        <taxon>Bacillariaceae</taxon>
        <taxon>Pseudo-nitzschia</taxon>
    </lineage>
</organism>
<feature type="region of interest" description="Disordered" evidence="1">
    <location>
        <begin position="64"/>
        <end position="89"/>
    </location>
</feature>
<accession>A0A7S4AQ46</accession>
<protein>
    <submittedName>
        <fullName evidence="4">Uncharacterized protein</fullName>
    </submittedName>
</protein>
<keyword evidence="3" id="KW-0732">Signal</keyword>
<dbReference type="AlphaFoldDB" id="A0A7S4AQ46"/>
<feature type="signal peptide" evidence="3">
    <location>
        <begin position="1"/>
        <end position="25"/>
    </location>
</feature>
<evidence type="ECO:0000256" key="2">
    <source>
        <dbReference type="SAM" id="Phobius"/>
    </source>
</evidence>
<keyword evidence="2" id="KW-0472">Membrane</keyword>
<keyword evidence="2" id="KW-1133">Transmembrane helix</keyword>
<proteinExistence type="predicted"/>
<dbReference type="EMBL" id="HBIX01023114">
    <property type="protein sequence ID" value="CAE0723274.1"/>
    <property type="molecule type" value="Transcribed_RNA"/>
</dbReference>
<feature type="transmembrane region" description="Helical" evidence="2">
    <location>
        <begin position="124"/>
        <end position="144"/>
    </location>
</feature>
<reference evidence="4" key="1">
    <citation type="submission" date="2021-01" db="EMBL/GenBank/DDBJ databases">
        <authorList>
            <person name="Corre E."/>
            <person name="Pelletier E."/>
            <person name="Niang G."/>
            <person name="Scheremetjew M."/>
            <person name="Finn R."/>
            <person name="Kale V."/>
            <person name="Holt S."/>
            <person name="Cochrane G."/>
            <person name="Meng A."/>
            <person name="Brown T."/>
            <person name="Cohen L."/>
        </authorList>
    </citation>
    <scope>NUCLEOTIDE SEQUENCE</scope>
    <source>
        <strain evidence="4">10249 10 AB</strain>
    </source>
</reference>
<gene>
    <name evidence="4" type="ORF">PAUS00366_LOCUS16030</name>
</gene>